<proteinExistence type="inferred from homology"/>
<comment type="subcellular location">
    <subcellularLocation>
        <location evidence="6">Cell membrane</location>
        <topology evidence="6">Multi-pass membrane protein</topology>
    </subcellularLocation>
    <subcellularLocation>
        <location evidence="1">Membrane</location>
        <topology evidence="1">Multi-pass membrane protein</topology>
    </subcellularLocation>
</comment>
<dbReference type="GO" id="GO:0005886">
    <property type="term" value="C:plasma membrane"/>
    <property type="evidence" value="ECO:0007669"/>
    <property type="project" value="UniProtKB-SubCell"/>
</dbReference>
<dbReference type="NCBIfam" id="TIGR02210">
    <property type="entry name" value="rodA_shape"/>
    <property type="match status" value="1"/>
</dbReference>
<evidence type="ECO:0000256" key="3">
    <source>
        <dbReference type="ARBA" id="ARBA00022960"/>
    </source>
</evidence>
<feature type="transmembrane region" description="Helical" evidence="6">
    <location>
        <begin position="341"/>
        <end position="363"/>
    </location>
</feature>
<dbReference type="STRING" id="39480.EUAN_13080"/>
<feature type="transmembrane region" description="Helical" evidence="6">
    <location>
        <begin position="112"/>
        <end position="130"/>
    </location>
</feature>
<keyword evidence="8" id="KW-1185">Reference proteome</keyword>
<keyword evidence="3 6" id="KW-0133">Cell shape</keyword>
<feature type="transmembrane region" description="Helical" evidence="6">
    <location>
        <begin position="12"/>
        <end position="32"/>
    </location>
</feature>
<comment type="function">
    <text evidence="6">Peptidoglycan polymerase that is essential for cell wall elongation.</text>
</comment>
<feature type="transmembrane region" description="Helical" evidence="6">
    <location>
        <begin position="265"/>
        <end position="291"/>
    </location>
</feature>
<keyword evidence="6" id="KW-1003">Cell membrane</keyword>
<comment type="pathway">
    <text evidence="6">Cell wall biogenesis; peptidoglycan biosynthesis.</text>
</comment>
<dbReference type="AlphaFoldDB" id="A0A1S1V6I4"/>
<dbReference type="EMBL" id="MKIE01000004">
    <property type="protein sequence ID" value="OHW62238.1"/>
    <property type="molecule type" value="Genomic_DNA"/>
</dbReference>
<dbReference type="GO" id="GO:0051301">
    <property type="term" value="P:cell division"/>
    <property type="evidence" value="ECO:0007669"/>
    <property type="project" value="InterPro"/>
</dbReference>
<organism evidence="7 8">
    <name type="scientific">Andreesenia angusta</name>
    <dbReference type="NCBI Taxonomy" id="39480"/>
    <lineage>
        <taxon>Bacteria</taxon>
        <taxon>Bacillati</taxon>
        <taxon>Bacillota</taxon>
        <taxon>Tissierellia</taxon>
        <taxon>Tissierellales</taxon>
        <taxon>Gottschalkiaceae</taxon>
        <taxon>Andreesenia</taxon>
    </lineage>
</organism>
<dbReference type="GO" id="GO:0032153">
    <property type="term" value="C:cell division site"/>
    <property type="evidence" value="ECO:0007669"/>
    <property type="project" value="TreeGrafter"/>
</dbReference>
<feature type="transmembrane region" description="Helical" evidence="6">
    <location>
        <begin position="142"/>
        <end position="160"/>
    </location>
</feature>
<gene>
    <name evidence="7" type="primary">mrdB</name>
    <name evidence="6" type="synonym">rodA</name>
    <name evidence="7" type="ORF">EUAN_13080</name>
</gene>
<keyword evidence="2 6" id="KW-0812">Transmembrane</keyword>
<dbReference type="UniPathway" id="UPA00219"/>
<keyword evidence="6" id="KW-0808">Transferase</keyword>
<dbReference type="InterPro" id="IPR001182">
    <property type="entry name" value="FtsW/RodA"/>
</dbReference>
<evidence type="ECO:0000256" key="5">
    <source>
        <dbReference type="ARBA" id="ARBA00023136"/>
    </source>
</evidence>
<evidence type="ECO:0000256" key="1">
    <source>
        <dbReference type="ARBA" id="ARBA00004141"/>
    </source>
</evidence>
<dbReference type="GO" id="GO:0008360">
    <property type="term" value="P:regulation of cell shape"/>
    <property type="evidence" value="ECO:0007669"/>
    <property type="project" value="UniProtKB-KW"/>
</dbReference>
<feature type="transmembrane region" description="Helical" evidence="6">
    <location>
        <begin position="44"/>
        <end position="62"/>
    </location>
</feature>
<feature type="transmembrane region" description="Helical" evidence="6">
    <location>
        <begin position="187"/>
        <end position="205"/>
    </location>
</feature>
<keyword evidence="5 6" id="KW-0472">Membrane</keyword>
<comment type="caution">
    <text evidence="7">The sequence shown here is derived from an EMBL/GenBank/DDBJ whole genome shotgun (WGS) entry which is preliminary data.</text>
</comment>
<dbReference type="HAMAP" id="MF_02079">
    <property type="entry name" value="PGT_RodA"/>
    <property type="match status" value="1"/>
</dbReference>
<dbReference type="GO" id="GO:0009252">
    <property type="term" value="P:peptidoglycan biosynthetic process"/>
    <property type="evidence" value="ECO:0007669"/>
    <property type="project" value="UniProtKB-UniRule"/>
</dbReference>
<dbReference type="InterPro" id="IPR011923">
    <property type="entry name" value="RodA/MrdB"/>
</dbReference>
<dbReference type="RefSeq" id="WP_071062878.1">
    <property type="nucleotide sequence ID" value="NZ_MKIE01000004.1"/>
</dbReference>
<dbReference type="OrthoDB" id="9812661at2"/>
<dbReference type="GO" id="GO:0071555">
    <property type="term" value="P:cell wall organization"/>
    <property type="evidence" value="ECO:0007669"/>
    <property type="project" value="UniProtKB-KW"/>
</dbReference>
<dbReference type="Proteomes" id="UP000180254">
    <property type="component" value="Unassembled WGS sequence"/>
</dbReference>
<keyword evidence="6" id="KW-0961">Cell wall biogenesis/degradation</keyword>
<sequence length="370" mass="40692">MENRKKRFFKQFDSTLFFTVILLSIFGIIAIGSATASNSSGSLPYIRTQLVSTILGLLAVFLIMKIDYEILGKFYIPIYVVSIVLLSLTFFFGTGGEEWGGESWVRIGPVGFQPAEIVKIGVIVSIAKLIEVNQYRLSEPLVFLKIVAFAGLPIFLILLQPDFGTAMVYVFFTGVMLFIAGLDLKYFLVSIGALVLSSPLLWLSLGDYQKNRILNLLDPSRDSQGSGYQVLQSKIAIGSGKIFGMGFLNGNQTQYGFLPEKHTDFIFAVIGEEFGLLIGLVVIGLMFLLLYRLVIISKSSRDMFGSLIVVGVAAMMFVHIVENIGMTMGIMPVTGIPLPFLSYGGTFQLTNMIAIGLVLNISLKRDNLSF</sequence>
<evidence type="ECO:0000256" key="2">
    <source>
        <dbReference type="ARBA" id="ARBA00022692"/>
    </source>
</evidence>
<keyword evidence="6" id="KW-0573">Peptidoglycan synthesis</keyword>
<keyword evidence="6" id="KW-0328">Glycosyltransferase</keyword>
<feature type="transmembrane region" description="Helical" evidence="6">
    <location>
        <begin position="303"/>
        <end position="321"/>
    </location>
</feature>
<keyword evidence="4 6" id="KW-1133">Transmembrane helix</keyword>
<dbReference type="Pfam" id="PF01098">
    <property type="entry name" value="FTSW_RODA_SPOVE"/>
    <property type="match status" value="1"/>
</dbReference>
<comment type="catalytic activity">
    <reaction evidence="6">
        <text>[GlcNAc-(1-&gt;4)-Mur2Ac(oyl-L-Ala-gamma-D-Glu-L-Lys-D-Ala-D-Ala)](n)-di-trans,octa-cis-undecaprenyl diphosphate + beta-D-GlcNAc-(1-&gt;4)-Mur2Ac(oyl-L-Ala-gamma-D-Glu-L-Lys-D-Ala-D-Ala)-di-trans,octa-cis-undecaprenyl diphosphate = [GlcNAc-(1-&gt;4)-Mur2Ac(oyl-L-Ala-gamma-D-Glu-L-Lys-D-Ala-D-Ala)](n+1)-di-trans,octa-cis-undecaprenyl diphosphate + di-trans,octa-cis-undecaprenyl diphosphate + H(+)</text>
        <dbReference type="Rhea" id="RHEA:23708"/>
        <dbReference type="Rhea" id="RHEA-COMP:9602"/>
        <dbReference type="Rhea" id="RHEA-COMP:9603"/>
        <dbReference type="ChEBI" id="CHEBI:15378"/>
        <dbReference type="ChEBI" id="CHEBI:58405"/>
        <dbReference type="ChEBI" id="CHEBI:60033"/>
        <dbReference type="ChEBI" id="CHEBI:78435"/>
        <dbReference type="EC" id="2.4.99.28"/>
    </reaction>
</comment>
<feature type="transmembrane region" description="Helical" evidence="6">
    <location>
        <begin position="166"/>
        <end position="182"/>
    </location>
</feature>
<evidence type="ECO:0000313" key="8">
    <source>
        <dbReference type="Proteomes" id="UP000180254"/>
    </source>
</evidence>
<comment type="similarity">
    <text evidence="6">Belongs to the SEDS family. MrdB/RodA subfamily.</text>
</comment>
<reference evidence="7 8" key="1">
    <citation type="submission" date="2016-09" db="EMBL/GenBank/DDBJ databases">
        <title>Genome sequence of Eubacterium angustum.</title>
        <authorList>
            <person name="Poehlein A."/>
            <person name="Daniel R."/>
        </authorList>
    </citation>
    <scope>NUCLEOTIDE SEQUENCE [LARGE SCALE GENOMIC DNA]</scope>
    <source>
        <strain evidence="7 8">DSM 1989</strain>
    </source>
</reference>
<dbReference type="GO" id="GO:0015648">
    <property type="term" value="F:lipid-linked peptidoglycan transporter activity"/>
    <property type="evidence" value="ECO:0007669"/>
    <property type="project" value="TreeGrafter"/>
</dbReference>
<evidence type="ECO:0000256" key="6">
    <source>
        <dbReference type="HAMAP-Rule" id="MF_02079"/>
    </source>
</evidence>
<dbReference type="PANTHER" id="PTHR30474:SF1">
    <property type="entry name" value="PEPTIDOGLYCAN GLYCOSYLTRANSFERASE MRDB"/>
    <property type="match status" value="1"/>
</dbReference>
<evidence type="ECO:0000256" key="4">
    <source>
        <dbReference type="ARBA" id="ARBA00022989"/>
    </source>
</evidence>
<dbReference type="EC" id="2.4.99.28" evidence="6"/>
<evidence type="ECO:0000313" key="7">
    <source>
        <dbReference type="EMBL" id="OHW62238.1"/>
    </source>
</evidence>
<feature type="transmembrane region" description="Helical" evidence="6">
    <location>
        <begin position="74"/>
        <end position="92"/>
    </location>
</feature>
<dbReference type="PANTHER" id="PTHR30474">
    <property type="entry name" value="CELL CYCLE PROTEIN"/>
    <property type="match status" value="1"/>
</dbReference>
<dbReference type="GO" id="GO:0008955">
    <property type="term" value="F:peptidoglycan glycosyltransferase activity"/>
    <property type="evidence" value="ECO:0007669"/>
    <property type="project" value="UniProtKB-UniRule"/>
</dbReference>
<name>A0A1S1V6I4_9FIRM</name>
<accession>A0A1S1V6I4</accession>
<protein>
    <recommendedName>
        <fullName evidence="6">Peptidoglycan glycosyltransferase RodA</fullName>
        <shortName evidence="6">PGT</shortName>
        <ecNumber evidence="6">2.4.99.28</ecNumber>
    </recommendedName>
    <alternativeName>
        <fullName evidence="6">Cell elongation protein RodA</fullName>
    </alternativeName>
    <alternativeName>
        <fullName evidence="6">Cell wall polymerase</fullName>
    </alternativeName>
    <alternativeName>
        <fullName evidence="6">Peptidoglycan polymerase</fullName>
        <shortName evidence="6">PG polymerase</shortName>
    </alternativeName>
</protein>